<keyword evidence="2" id="KW-0723">Serine/threonine-protein kinase</keyword>
<dbReference type="SMART" id="SM00220">
    <property type="entry name" value="S_TKc"/>
    <property type="match status" value="1"/>
</dbReference>
<dbReference type="InterPro" id="IPR000719">
    <property type="entry name" value="Prot_kinase_dom"/>
</dbReference>
<dbReference type="Proteomes" id="UP000295008">
    <property type="component" value="Unassembled WGS sequence"/>
</dbReference>
<dbReference type="PROSITE" id="PS00107">
    <property type="entry name" value="PROTEIN_KINASE_ATP"/>
    <property type="match status" value="1"/>
</dbReference>
<dbReference type="PROSITE" id="PS00108">
    <property type="entry name" value="PROTEIN_KINASE_ST"/>
    <property type="match status" value="1"/>
</dbReference>
<dbReference type="CDD" id="cd06577">
    <property type="entry name" value="PASTA_pknB"/>
    <property type="match status" value="3"/>
</dbReference>
<evidence type="ECO:0000256" key="6">
    <source>
        <dbReference type="ARBA" id="ARBA00022840"/>
    </source>
</evidence>
<proteinExistence type="predicted"/>
<feature type="domain" description="PASTA" evidence="12">
    <location>
        <begin position="333"/>
        <end position="402"/>
    </location>
</feature>
<keyword evidence="10" id="KW-0812">Transmembrane</keyword>
<keyword evidence="5 13" id="KW-0418">Kinase</keyword>
<comment type="caution">
    <text evidence="13">The sequence shown here is derived from an EMBL/GenBank/DDBJ whole genome shotgun (WGS) entry which is preliminary data.</text>
</comment>
<feature type="domain" description="PASTA" evidence="12">
    <location>
        <begin position="403"/>
        <end position="472"/>
    </location>
</feature>
<dbReference type="SMART" id="SM00740">
    <property type="entry name" value="PASTA"/>
    <property type="match status" value="3"/>
</dbReference>
<evidence type="ECO:0000313" key="13">
    <source>
        <dbReference type="EMBL" id="TCL62102.1"/>
    </source>
</evidence>
<accession>A0A4R1R9Q3</accession>
<dbReference type="EMBL" id="SLUN01000028">
    <property type="protein sequence ID" value="TCL62102.1"/>
    <property type="molecule type" value="Genomic_DNA"/>
</dbReference>
<dbReference type="NCBIfam" id="NF033483">
    <property type="entry name" value="PknB_PASTA_kin"/>
    <property type="match status" value="1"/>
</dbReference>
<dbReference type="InterPro" id="IPR011009">
    <property type="entry name" value="Kinase-like_dom_sf"/>
</dbReference>
<evidence type="ECO:0000313" key="14">
    <source>
        <dbReference type="Proteomes" id="UP000295008"/>
    </source>
</evidence>
<dbReference type="SUPFAM" id="SSF54184">
    <property type="entry name" value="Penicillin-binding protein 2x (pbp-2x), c-terminal domain"/>
    <property type="match status" value="1"/>
</dbReference>
<comment type="catalytic activity">
    <reaction evidence="7">
        <text>L-threonyl-[protein] + ATP = O-phospho-L-threonyl-[protein] + ADP + H(+)</text>
        <dbReference type="Rhea" id="RHEA:46608"/>
        <dbReference type="Rhea" id="RHEA-COMP:11060"/>
        <dbReference type="Rhea" id="RHEA-COMP:11605"/>
        <dbReference type="ChEBI" id="CHEBI:15378"/>
        <dbReference type="ChEBI" id="CHEBI:30013"/>
        <dbReference type="ChEBI" id="CHEBI:30616"/>
        <dbReference type="ChEBI" id="CHEBI:61977"/>
        <dbReference type="ChEBI" id="CHEBI:456216"/>
        <dbReference type="EC" id="2.7.11.1"/>
    </reaction>
</comment>
<sequence length="547" mass="59626">MIGKILGNRYRLIELIGEGGMALVYQAEDSLLCRTVAVKILRPQYANDSEFVDRFRREARAAASLAHPSVVNIFDVGQEDGMDYIVMEYIPGANLKSIIKKEAPLPVERALEITRQIASALNHAHQRNIIHRDIKPHNILITPDGQVKVTDFGIARAVSASSFTQTGMVVGSVHYASPEQVRGGLVGPQSDLYSLGCVLYEMLTAKVPFSGDTSIAIALQHLQGEAVPIGQLRPETPPEVVALVEKAMAVEPSDRYPTALAMLKEVTAAQLKIQREAGTPDAMEMPTEVWSGVTPEDLEKGKERKWLPWVLLGFGGSFLLVLIVALFFLNVFTPPRPEVRVPSLVGKEYNEARQLLAERKLKIKIVNRLFNSDYPSGYVVSQRPEAGQPKRINTEIEVVLSKGPQLVRVPRLVGKTQLEAELALEEAGLKLGEILSESNPDAPQGTVIKQLPAESTQIEQGASVSITLNITTTDLVQVPNFIGRPLSEVRAELGSIGLIYNQATLAPSDIYPEGVVIDQKPVPFERVATGTAMNFIVSSGSAVEPTP</sequence>
<keyword evidence="6 9" id="KW-0067">ATP-binding</keyword>
<dbReference type="AlphaFoldDB" id="A0A4R1R9Q3"/>
<reference evidence="13 14" key="1">
    <citation type="submission" date="2019-03" db="EMBL/GenBank/DDBJ databases">
        <title>Genomic Encyclopedia of Type Strains, Phase IV (KMG-IV): sequencing the most valuable type-strain genomes for metagenomic binning, comparative biology and taxonomic classification.</title>
        <authorList>
            <person name="Goeker M."/>
        </authorList>
    </citation>
    <scope>NUCLEOTIDE SEQUENCE [LARGE SCALE GENOMIC DNA]</scope>
    <source>
        <strain evidence="13 14">LX-B</strain>
    </source>
</reference>
<evidence type="ECO:0000256" key="8">
    <source>
        <dbReference type="ARBA" id="ARBA00048679"/>
    </source>
</evidence>
<evidence type="ECO:0000259" key="11">
    <source>
        <dbReference type="PROSITE" id="PS50011"/>
    </source>
</evidence>
<keyword evidence="4 9" id="KW-0547">Nucleotide-binding</keyword>
<dbReference type="FunFam" id="3.30.200.20:FF:000035">
    <property type="entry name" value="Serine/threonine protein kinase Stk1"/>
    <property type="match status" value="1"/>
</dbReference>
<dbReference type="PANTHER" id="PTHR43289">
    <property type="entry name" value="MITOGEN-ACTIVATED PROTEIN KINASE KINASE KINASE 20-RELATED"/>
    <property type="match status" value="1"/>
</dbReference>
<comment type="catalytic activity">
    <reaction evidence="8">
        <text>L-seryl-[protein] + ATP = O-phospho-L-seryl-[protein] + ADP + H(+)</text>
        <dbReference type="Rhea" id="RHEA:17989"/>
        <dbReference type="Rhea" id="RHEA-COMP:9863"/>
        <dbReference type="Rhea" id="RHEA-COMP:11604"/>
        <dbReference type="ChEBI" id="CHEBI:15378"/>
        <dbReference type="ChEBI" id="CHEBI:29999"/>
        <dbReference type="ChEBI" id="CHEBI:30616"/>
        <dbReference type="ChEBI" id="CHEBI:83421"/>
        <dbReference type="ChEBI" id="CHEBI:456216"/>
        <dbReference type="EC" id="2.7.11.1"/>
    </reaction>
</comment>
<dbReference type="InterPro" id="IPR008271">
    <property type="entry name" value="Ser/Thr_kinase_AS"/>
</dbReference>
<keyword evidence="10" id="KW-0472">Membrane</keyword>
<dbReference type="PROSITE" id="PS50011">
    <property type="entry name" value="PROTEIN_KINASE_DOM"/>
    <property type="match status" value="1"/>
</dbReference>
<dbReference type="GO" id="GO:0005524">
    <property type="term" value="F:ATP binding"/>
    <property type="evidence" value="ECO:0007669"/>
    <property type="project" value="UniProtKB-UniRule"/>
</dbReference>
<keyword evidence="10" id="KW-1133">Transmembrane helix</keyword>
<dbReference type="Pfam" id="PF00069">
    <property type="entry name" value="Pkinase"/>
    <property type="match status" value="1"/>
</dbReference>
<evidence type="ECO:0000256" key="3">
    <source>
        <dbReference type="ARBA" id="ARBA00022679"/>
    </source>
</evidence>
<organism evidence="13 14">
    <name type="scientific">Hydrogenispora ethanolica</name>
    <dbReference type="NCBI Taxonomy" id="1082276"/>
    <lineage>
        <taxon>Bacteria</taxon>
        <taxon>Bacillati</taxon>
        <taxon>Bacillota</taxon>
        <taxon>Hydrogenispora</taxon>
    </lineage>
</organism>
<evidence type="ECO:0000256" key="5">
    <source>
        <dbReference type="ARBA" id="ARBA00022777"/>
    </source>
</evidence>
<feature type="domain" description="Protein kinase" evidence="11">
    <location>
        <begin position="10"/>
        <end position="267"/>
    </location>
</feature>
<evidence type="ECO:0000256" key="1">
    <source>
        <dbReference type="ARBA" id="ARBA00012513"/>
    </source>
</evidence>
<dbReference type="FunFam" id="1.10.510.10:FF:000021">
    <property type="entry name" value="Serine/threonine protein kinase"/>
    <property type="match status" value="1"/>
</dbReference>
<dbReference type="GO" id="GO:0004674">
    <property type="term" value="F:protein serine/threonine kinase activity"/>
    <property type="evidence" value="ECO:0007669"/>
    <property type="project" value="UniProtKB-KW"/>
</dbReference>
<evidence type="ECO:0000256" key="7">
    <source>
        <dbReference type="ARBA" id="ARBA00047899"/>
    </source>
</evidence>
<keyword evidence="14" id="KW-1185">Reference proteome</keyword>
<dbReference type="RefSeq" id="WP_165908144.1">
    <property type="nucleotide sequence ID" value="NZ_SLUN01000028.1"/>
</dbReference>
<dbReference type="Gene3D" id="3.30.10.20">
    <property type="match status" value="3"/>
</dbReference>
<dbReference type="PANTHER" id="PTHR43289:SF34">
    <property type="entry name" value="SERINE_THREONINE-PROTEIN KINASE YBDM-RELATED"/>
    <property type="match status" value="1"/>
</dbReference>
<dbReference type="InterPro" id="IPR005543">
    <property type="entry name" value="PASTA_dom"/>
</dbReference>
<dbReference type="InterPro" id="IPR017441">
    <property type="entry name" value="Protein_kinase_ATP_BS"/>
</dbReference>
<dbReference type="PROSITE" id="PS51178">
    <property type="entry name" value="PASTA"/>
    <property type="match status" value="3"/>
</dbReference>
<keyword evidence="3" id="KW-0808">Transferase</keyword>
<protein>
    <recommendedName>
        <fullName evidence="1">non-specific serine/threonine protein kinase</fullName>
        <ecNumber evidence="1">2.7.11.1</ecNumber>
    </recommendedName>
</protein>
<evidence type="ECO:0000256" key="10">
    <source>
        <dbReference type="SAM" id="Phobius"/>
    </source>
</evidence>
<dbReference type="EC" id="2.7.11.1" evidence="1"/>
<dbReference type="Gene3D" id="3.30.200.20">
    <property type="entry name" value="Phosphorylase Kinase, domain 1"/>
    <property type="match status" value="1"/>
</dbReference>
<dbReference type="CDD" id="cd14014">
    <property type="entry name" value="STKc_PknB_like"/>
    <property type="match status" value="1"/>
</dbReference>
<evidence type="ECO:0000256" key="9">
    <source>
        <dbReference type="PROSITE-ProRule" id="PRU10141"/>
    </source>
</evidence>
<evidence type="ECO:0000256" key="2">
    <source>
        <dbReference type="ARBA" id="ARBA00022527"/>
    </source>
</evidence>
<name>A0A4R1R9Q3_HYDET</name>
<evidence type="ECO:0000259" key="12">
    <source>
        <dbReference type="PROSITE" id="PS51178"/>
    </source>
</evidence>
<gene>
    <name evidence="13" type="ORF">EDC14_102859</name>
</gene>
<dbReference type="SUPFAM" id="SSF56112">
    <property type="entry name" value="Protein kinase-like (PK-like)"/>
    <property type="match status" value="1"/>
</dbReference>
<dbReference type="Pfam" id="PF03793">
    <property type="entry name" value="PASTA"/>
    <property type="match status" value="3"/>
</dbReference>
<feature type="transmembrane region" description="Helical" evidence="10">
    <location>
        <begin position="309"/>
        <end position="332"/>
    </location>
</feature>
<evidence type="ECO:0000256" key="4">
    <source>
        <dbReference type="ARBA" id="ARBA00022741"/>
    </source>
</evidence>
<feature type="domain" description="PASTA" evidence="12">
    <location>
        <begin position="474"/>
        <end position="539"/>
    </location>
</feature>
<feature type="binding site" evidence="9">
    <location>
        <position position="39"/>
    </location>
    <ligand>
        <name>ATP</name>
        <dbReference type="ChEBI" id="CHEBI:30616"/>
    </ligand>
</feature>
<dbReference type="Gene3D" id="1.10.510.10">
    <property type="entry name" value="Transferase(Phosphotransferase) domain 1"/>
    <property type="match status" value="1"/>
</dbReference>